<gene>
    <name evidence="2" type="ORF">KAOT1_18377</name>
</gene>
<evidence type="ECO:0000313" key="3">
    <source>
        <dbReference type="Proteomes" id="UP000002945"/>
    </source>
</evidence>
<dbReference type="RefSeq" id="WP_007096207.1">
    <property type="nucleotide sequence ID" value="NZ_CP142125.1"/>
</dbReference>
<accession>A9DNC1</accession>
<dbReference type="eggNOG" id="ENOG50332EA">
    <property type="taxonomic scope" value="Bacteria"/>
</dbReference>
<feature type="chain" id="PRO_5002734702" evidence="1">
    <location>
        <begin position="24"/>
        <end position="241"/>
    </location>
</feature>
<organism evidence="2 3">
    <name type="scientific">Kordia algicida OT-1</name>
    <dbReference type="NCBI Taxonomy" id="391587"/>
    <lineage>
        <taxon>Bacteria</taxon>
        <taxon>Pseudomonadati</taxon>
        <taxon>Bacteroidota</taxon>
        <taxon>Flavobacteriia</taxon>
        <taxon>Flavobacteriales</taxon>
        <taxon>Flavobacteriaceae</taxon>
        <taxon>Kordia</taxon>
    </lineage>
</organism>
<dbReference type="AlphaFoldDB" id="A9DNC1"/>
<dbReference type="EMBL" id="ABIB01000002">
    <property type="protein sequence ID" value="EDP97156.1"/>
    <property type="molecule type" value="Genomic_DNA"/>
</dbReference>
<reference evidence="2 3" key="1">
    <citation type="journal article" date="2011" name="J. Bacteriol.">
        <title>Genome sequence of the algicidal bacterium Kordia algicida OT-1.</title>
        <authorList>
            <person name="Lee H.S."/>
            <person name="Kang S.G."/>
            <person name="Kwon K.K."/>
            <person name="Lee J.H."/>
            <person name="Kim S.J."/>
        </authorList>
    </citation>
    <scope>NUCLEOTIDE SEQUENCE [LARGE SCALE GENOMIC DNA]</scope>
    <source>
        <strain evidence="2 3">OT-1</strain>
    </source>
</reference>
<feature type="signal peptide" evidence="1">
    <location>
        <begin position="1"/>
        <end position="23"/>
    </location>
</feature>
<evidence type="ECO:0000256" key="1">
    <source>
        <dbReference type="SAM" id="SignalP"/>
    </source>
</evidence>
<sequence length="241" mass="28306">MKLPFKILSLSIVVILFTTEINAQGIDFSEQRNIYPFLYNNTVDELSHTGDEKQQTFEKAVAEASGSSYYDEEFRKATISGSDYIFNVRYNAFLDEMEITHENEIVYLNKKYDNRLITLAETNMTYKVLREQDENKKITSGYFIALQTNESVALYRKDRKKYVRSTRPLSKEKAKFQNARRYFYVEINNSGMAIKLPNNKKELAALFPDKEAEILTFIKQERLKLRKEEDLKMLVTYINSI</sequence>
<name>A9DNC1_9FLAO</name>
<comment type="caution">
    <text evidence="2">The sequence shown here is derived from an EMBL/GenBank/DDBJ whole genome shotgun (WGS) entry which is preliminary data.</text>
</comment>
<dbReference type="HOGENOM" id="CLU_1159878_0_0_10"/>
<keyword evidence="1" id="KW-0732">Signal</keyword>
<evidence type="ECO:0000313" key="2">
    <source>
        <dbReference type="EMBL" id="EDP97156.1"/>
    </source>
</evidence>
<dbReference type="Proteomes" id="UP000002945">
    <property type="component" value="Unassembled WGS sequence"/>
</dbReference>
<dbReference type="OrthoDB" id="978006at2"/>
<proteinExistence type="predicted"/>
<keyword evidence="3" id="KW-1185">Reference proteome</keyword>
<protein>
    <submittedName>
        <fullName evidence="2">Uncharacterized protein</fullName>
    </submittedName>
</protein>